<dbReference type="PRINTS" id="PR00339">
    <property type="entry name" value="PCNACYCLIN"/>
</dbReference>
<sequence>MLEAKFQQSSFFKKIIDGLKDCVQLVNFNCSEKGIAAQAVDDSRVLLVSLVVTPEAFEEYRCDRAVTLGVDLNSLGKILRCGANEDSLTLVAEDSPDNMLVLFEDTKRERISEYSLKLMEIDADFLEIDQIDYDTTIHMPSAEFAKIIRDLNQMSDSLNVVVTKETIKFISEGDFGSGSVIVKPRTDVERPEDSVKVELEKPVDLTFGSKYLLDIIKAASLSVSITIKLSAETPALFQFNLDGAGHLQYFLAPKFNAEE</sequence>
<dbReference type="GO" id="GO:0006275">
    <property type="term" value="P:regulation of DNA replication"/>
    <property type="evidence" value="ECO:0007669"/>
    <property type="project" value="InterPro"/>
</dbReference>
<evidence type="ECO:0000256" key="6">
    <source>
        <dbReference type="ARBA" id="ARBA00054163"/>
    </source>
</evidence>
<protein>
    <recommendedName>
        <fullName evidence="7">DNA sliding clamp PCNA</fullName>
    </recommendedName>
</protein>
<dbReference type="GO" id="GO:0043626">
    <property type="term" value="C:PCNA complex"/>
    <property type="evidence" value="ECO:0007669"/>
    <property type="project" value="UniProtKB-ARBA"/>
</dbReference>
<dbReference type="CDD" id="cd00577">
    <property type="entry name" value="PCNA"/>
    <property type="match status" value="1"/>
</dbReference>
<dbReference type="AlphaFoldDB" id="A0A109UW97"/>
<dbReference type="GO" id="GO:0006273">
    <property type="term" value="P:lagging strand elongation"/>
    <property type="evidence" value="ECO:0007669"/>
    <property type="project" value="UniProtKB-ARBA"/>
</dbReference>
<keyword evidence="4 8" id="KW-0238">DNA-binding</keyword>
<dbReference type="PROSITE" id="PS01251">
    <property type="entry name" value="PCNA_1"/>
    <property type="match status" value="1"/>
</dbReference>
<comment type="function">
    <text evidence="7">This protein is an auxiliary protein of DNA polymerase delta and is involved in the control of eukaryotic DNA replication by increasing the polymerase's processivity during elongation of the leading strand.</text>
</comment>
<dbReference type="InterPro" id="IPR022649">
    <property type="entry name" value="Pr_cel_nuc_antig_C"/>
</dbReference>
<dbReference type="InterPro" id="IPR046938">
    <property type="entry name" value="DNA_clamp_sf"/>
</dbReference>
<dbReference type="GO" id="GO:0070987">
    <property type="term" value="P:error-free translesion synthesis"/>
    <property type="evidence" value="ECO:0007669"/>
    <property type="project" value="UniProtKB-ARBA"/>
</dbReference>
<dbReference type="PANTHER" id="PTHR11352:SF0">
    <property type="entry name" value="PROLIFERATING CELL NUCLEAR ANTIGEN"/>
    <property type="match status" value="1"/>
</dbReference>
<evidence type="ECO:0000313" key="11">
    <source>
        <dbReference type="EMBL" id="AMD18738.1"/>
    </source>
</evidence>
<dbReference type="InterPro" id="IPR000730">
    <property type="entry name" value="Pr_cel_nuc_antig"/>
</dbReference>
<dbReference type="GO" id="GO:0006298">
    <property type="term" value="P:mismatch repair"/>
    <property type="evidence" value="ECO:0007669"/>
    <property type="project" value="TreeGrafter"/>
</dbReference>
<evidence type="ECO:0000256" key="5">
    <source>
        <dbReference type="ARBA" id="ARBA00023242"/>
    </source>
</evidence>
<reference evidence="11 12" key="1">
    <citation type="submission" date="2016-01" db="EMBL/GenBank/DDBJ databases">
        <title>Genome sequence of the yeast Holleya sinecauda.</title>
        <authorList>
            <person name="Dietrich F.S."/>
        </authorList>
    </citation>
    <scope>NUCLEOTIDE SEQUENCE [LARGE SCALE GENOMIC DNA]</scope>
    <source>
        <strain evidence="11 12">ATCC 58844</strain>
    </source>
</reference>
<organism evidence="11 12">
    <name type="scientific">Eremothecium sinecaudum</name>
    <dbReference type="NCBI Taxonomy" id="45286"/>
    <lineage>
        <taxon>Eukaryota</taxon>
        <taxon>Fungi</taxon>
        <taxon>Dikarya</taxon>
        <taxon>Ascomycota</taxon>
        <taxon>Saccharomycotina</taxon>
        <taxon>Saccharomycetes</taxon>
        <taxon>Saccharomycetales</taxon>
        <taxon>Saccharomycetaceae</taxon>
        <taxon>Eremothecium</taxon>
    </lineage>
</organism>
<comment type="subcellular location">
    <subcellularLocation>
        <location evidence="1 7">Nucleus</location>
    </subcellularLocation>
</comment>
<dbReference type="PROSITE" id="PS00293">
    <property type="entry name" value="PCNA_2"/>
    <property type="match status" value="1"/>
</dbReference>
<dbReference type="GeneID" id="28721898"/>
<dbReference type="GO" id="GO:0030337">
    <property type="term" value="F:DNA polymerase processivity factor activity"/>
    <property type="evidence" value="ECO:0007669"/>
    <property type="project" value="InterPro"/>
</dbReference>
<dbReference type="GO" id="GO:0006272">
    <property type="term" value="P:leading strand elongation"/>
    <property type="evidence" value="ECO:0007669"/>
    <property type="project" value="TreeGrafter"/>
</dbReference>
<dbReference type="Pfam" id="PF02747">
    <property type="entry name" value="PCNA_C"/>
    <property type="match status" value="1"/>
</dbReference>
<evidence type="ECO:0000259" key="9">
    <source>
        <dbReference type="Pfam" id="PF00705"/>
    </source>
</evidence>
<comment type="similarity">
    <text evidence="2 8">Belongs to the PCNA family.</text>
</comment>
<dbReference type="RefSeq" id="XP_017985734.1">
    <property type="nucleotide sequence ID" value="XM_018130170.1"/>
</dbReference>
<dbReference type="GO" id="GO:0003677">
    <property type="term" value="F:DNA binding"/>
    <property type="evidence" value="ECO:0007669"/>
    <property type="project" value="UniProtKB-KW"/>
</dbReference>
<proteinExistence type="inferred from homology"/>
<dbReference type="EMBL" id="CP014242">
    <property type="protein sequence ID" value="AMD18738.1"/>
    <property type="molecule type" value="Genomic_DNA"/>
</dbReference>
<evidence type="ECO:0000256" key="2">
    <source>
        <dbReference type="ARBA" id="ARBA00010462"/>
    </source>
</evidence>
<dbReference type="STRING" id="45286.A0A109UW97"/>
<comment type="function">
    <text evidence="6">This protein is an auxiliary protein of DNA polymerase delta and is involved in the control of eukaryotic DNA replication by increasing the polymerase's processibility during elongation of the leading strand. Involved in DNA repair.</text>
</comment>
<feature type="domain" description="Proliferating cell nuclear antigen PCNA C-terminal" evidence="10">
    <location>
        <begin position="128"/>
        <end position="254"/>
    </location>
</feature>
<dbReference type="InterPro" id="IPR022648">
    <property type="entry name" value="Pr_cel_nuc_antig_N"/>
</dbReference>
<keyword evidence="3 8" id="KW-0235">DNA replication</keyword>
<dbReference type="SUPFAM" id="SSF55979">
    <property type="entry name" value="DNA clamp"/>
    <property type="match status" value="2"/>
</dbReference>
<evidence type="ECO:0000256" key="1">
    <source>
        <dbReference type="ARBA" id="ARBA00004123"/>
    </source>
</evidence>
<dbReference type="Proteomes" id="UP000243052">
    <property type="component" value="Chromosome ii"/>
</dbReference>
<evidence type="ECO:0000256" key="8">
    <source>
        <dbReference type="RuleBase" id="RU003671"/>
    </source>
</evidence>
<evidence type="ECO:0000256" key="7">
    <source>
        <dbReference type="RuleBase" id="RU000641"/>
    </source>
</evidence>
<dbReference type="Pfam" id="PF00705">
    <property type="entry name" value="PCNA_N"/>
    <property type="match status" value="1"/>
</dbReference>
<dbReference type="FunFam" id="3.10.150.10:FF:000006">
    <property type="entry name" value="Proliferating cell nuclear antigen"/>
    <property type="match status" value="1"/>
</dbReference>
<evidence type="ECO:0000313" key="12">
    <source>
        <dbReference type="Proteomes" id="UP000243052"/>
    </source>
</evidence>
<evidence type="ECO:0000256" key="3">
    <source>
        <dbReference type="ARBA" id="ARBA00022705"/>
    </source>
</evidence>
<dbReference type="InterPro" id="IPR022659">
    <property type="entry name" value="Pr_cel_nuc_antig_CS"/>
</dbReference>
<dbReference type="NCBIfam" id="TIGR00590">
    <property type="entry name" value="pcna"/>
    <property type="match status" value="1"/>
</dbReference>
<dbReference type="Gene3D" id="3.10.150.10">
    <property type="entry name" value="DNA Polymerase III, subunit A, domain 2"/>
    <property type="match status" value="2"/>
</dbReference>
<name>A0A109UW97_9SACH</name>
<dbReference type="PANTHER" id="PTHR11352">
    <property type="entry name" value="PROLIFERATING CELL NUCLEAR ANTIGEN"/>
    <property type="match status" value="1"/>
</dbReference>
<gene>
    <name evidence="11" type="ORF">AW171_hschr2254</name>
</gene>
<dbReference type="FunFam" id="3.10.150.10:FF:000011">
    <property type="entry name" value="Proliferating cell nuclear antigen"/>
    <property type="match status" value="1"/>
</dbReference>
<dbReference type="OrthoDB" id="534348at2759"/>
<evidence type="ECO:0000256" key="4">
    <source>
        <dbReference type="ARBA" id="ARBA00023125"/>
    </source>
</evidence>
<feature type="domain" description="Proliferating cell nuclear antigen PCNA N-terminal" evidence="9">
    <location>
        <begin position="1"/>
        <end position="124"/>
    </location>
</feature>
<keyword evidence="12" id="KW-1185">Reference proteome</keyword>
<evidence type="ECO:0000259" key="10">
    <source>
        <dbReference type="Pfam" id="PF02747"/>
    </source>
</evidence>
<accession>A0A109UW97</accession>
<keyword evidence="5 7" id="KW-0539">Nucleus</keyword>
<dbReference type="HAMAP" id="MF_00317">
    <property type="entry name" value="DNApol_clamp_arch"/>
    <property type="match status" value="1"/>
</dbReference>